<dbReference type="GO" id="GO:0012505">
    <property type="term" value="C:endomembrane system"/>
    <property type="evidence" value="ECO:0007669"/>
    <property type="project" value="UniProtKB-SubCell"/>
</dbReference>
<organism evidence="13 14">
    <name type="scientific">Qipengyuania oceanensis</name>
    <dbReference type="NCBI Taxonomy" id="1463597"/>
    <lineage>
        <taxon>Bacteria</taxon>
        <taxon>Pseudomonadati</taxon>
        <taxon>Pseudomonadota</taxon>
        <taxon>Alphaproteobacteria</taxon>
        <taxon>Sphingomonadales</taxon>
        <taxon>Erythrobacteraceae</taxon>
        <taxon>Qipengyuania</taxon>
    </lineage>
</organism>
<dbReference type="Pfam" id="PF16192">
    <property type="entry name" value="PMT_4TMC"/>
    <property type="match status" value="1"/>
</dbReference>
<name>A0A844YD05_9SPHN</name>
<evidence type="ECO:0000259" key="11">
    <source>
        <dbReference type="Pfam" id="PF02366"/>
    </source>
</evidence>
<evidence type="ECO:0000256" key="8">
    <source>
        <dbReference type="ARBA" id="ARBA00023136"/>
    </source>
</evidence>
<feature type="transmembrane region" description="Helical" evidence="10">
    <location>
        <begin position="354"/>
        <end position="374"/>
    </location>
</feature>
<proteinExistence type="inferred from homology"/>
<accession>A0A844YD05</accession>
<sequence>MSYAPPHERDPMGWCFAIAIAFLVLCSIRLTTPAAPYFDEVHYLPAARALLEGATYPNREHPLFGKEAIAAGIALFGDGPLGWRIFSLLAGTMTLFAAMRALWFASCSRPATIAYGLLLATGFALFVQSRIAMLDIFMAAFLAIAAWQFAGAVREPETGRRRLAMTGIALGLAAASKWNALPLLPLPGLAFLVARLHADGWRGLWSRRGAPVPGITLPEAALWLGMVPLIAYWATFLPAYTFADGSISQTGIIALHREMLALHESVLAPHPYQSTWPDWILNVRAIWYLYEPVDGVQRGIVLIGNPLTMLLGLGALGWCAWVGVVRRRMDALGVFLVYAASLGLWFFAAKPVQFYYHYFVPSIALLAALALLTAELWRDGWRWISLAIPAASIAMFAWFYPILSAAALEGPGSFATWMWLDSWR</sequence>
<keyword evidence="6 10" id="KW-0812">Transmembrane</keyword>
<evidence type="ECO:0000256" key="3">
    <source>
        <dbReference type="ARBA" id="ARBA00007222"/>
    </source>
</evidence>
<comment type="pathway">
    <text evidence="2 10">Protein modification; protein glycosylation.</text>
</comment>
<evidence type="ECO:0000256" key="6">
    <source>
        <dbReference type="ARBA" id="ARBA00022692"/>
    </source>
</evidence>
<feature type="transmembrane region" description="Helical" evidence="10">
    <location>
        <begin position="331"/>
        <end position="348"/>
    </location>
</feature>
<feature type="transmembrane region" description="Helical" evidence="10">
    <location>
        <begin position="215"/>
        <end position="234"/>
    </location>
</feature>
<dbReference type="PANTHER" id="PTHR10050">
    <property type="entry name" value="DOLICHYL-PHOSPHATE-MANNOSE--PROTEIN MANNOSYLTRANSFERASE"/>
    <property type="match status" value="1"/>
</dbReference>
<dbReference type="OrthoDB" id="9776737at2"/>
<dbReference type="InterPro" id="IPR027005">
    <property type="entry name" value="PMT-like"/>
</dbReference>
<dbReference type="GO" id="GO:0004169">
    <property type="term" value="F:dolichyl-phosphate-mannose-protein mannosyltransferase activity"/>
    <property type="evidence" value="ECO:0007669"/>
    <property type="project" value="UniProtKB-UniRule"/>
</dbReference>
<feature type="transmembrane region" description="Helical" evidence="10">
    <location>
        <begin position="300"/>
        <end position="324"/>
    </location>
</feature>
<evidence type="ECO:0000256" key="9">
    <source>
        <dbReference type="ARBA" id="ARBA00093617"/>
    </source>
</evidence>
<evidence type="ECO:0000259" key="12">
    <source>
        <dbReference type="Pfam" id="PF16192"/>
    </source>
</evidence>
<keyword evidence="5 10" id="KW-0808">Transferase</keyword>
<feature type="transmembrane region" description="Helical" evidence="10">
    <location>
        <begin position="117"/>
        <end position="147"/>
    </location>
</feature>
<dbReference type="InterPro" id="IPR032421">
    <property type="entry name" value="PMT_4TMC"/>
</dbReference>
<dbReference type="Proteomes" id="UP000445582">
    <property type="component" value="Unassembled WGS sequence"/>
</dbReference>
<evidence type="ECO:0000313" key="14">
    <source>
        <dbReference type="Proteomes" id="UP000445582"/>
    </source>
</evidence>
<feature type="transmembrane region" description="Helical" evidence="10">
    <location>
        <begin position="386"/>
        <end position="408"/>
    </location>
</feature>
<dbReference type="GO" id="GO:0005886">
    <property type="term" value="C:plasma membrane"/>
    <property type="evidence" value="ECO:0007669"/>
    <property type="project" value="UniProtKB-SubCell"/>
</dbReference>
<comment type="function">
    <text evidence="10">Protein O-mannosyltransferase that catalyzes the transfer of a single mannose residue from a polyprenol phospho-mannosyl lipidic donor to the hydroxyl group of selected serine and threonine residues in acceptor proteins.</text>
</comment>
<evidence type="ECO:0000256" key="7">
    <source>
        <dbReference type="ARBA" id="ARBA00022989"/>
    </source>
</evidence>
<protein>
    <recommendedName>
        <fullName evidence="9 10">Polyprenol-phosphate-mannose--protein mannosyltransferase</fullName>
        <ecNumber evidence="10">2.4.1.-</ecNumber>
    </recommendedName>
</protein>
<feature type="transmembrane region" description="Helical" evidence="10">
    <location>
        <begin position="85"/>
        <end position="105"/>
    </location>
</feature>
<evidence type="ECO:0000313" key="13">
    <source>
        <dbReference type="EMBL" id="MXO62061.1"/>
    </source>
</evidence>
<evidence type="ECO:0000256" key="10">
    <source>
        <dbReference type="RuleBase" id="RU367007"/>
    </source>
</evidence>
<dbReference type="Pfam" id="PF02366">
    <property type="entry name" value="PMT"/>
    <property type="match status" value="1"/>
</dbReference>
<reference evidence="13 14" key="1">
    <citation type="submission" date="2019-12" db="EMBL/GenBank/DDBJ databases">
        <title>Genomic-based taxomic classification of the family Erythrobacteraceae.</title>
        <authorList>
            <person name="Xu L."/>
        </authorList>
    </citation>
    <scope>NUCLEOTIDE SEQUENCE [LARGE SCALE GENOMIC DNA]</scope>
    <source>
        <strain evidence="13 14">MCCC 1A09965</strain>
    </source>
</reference>
<comment type="similarity">
    <text evidence="3 10">Belongs to the glycosyltransferase 39 family.</text>
</comment>
<evidence type="ECO:0000256" key="1">
    <source>
        <dbReference type="ARBA" id="ARBA00004127"/>
    </source>
</evidence>
<dbReference type="InterPro" id="IPR003342">
    <property type="entry name" value="ArnT-like_N"/>
</dbReference>
<keyword evidence="8 10" id="KW-0472">Membrane</keyword>
<keyword evidence="4 10" id="KW-0328">Glycosyltransferase</keyword>
<evidence type="ECO:0000256" key="5">
    <source>
        <dbReference type="ARBA" id="ARBA00022679"/>
    </source>
</evidence>
<dbReference type="RefSeq" id="WP_160671453.1">
    <property type="nucleotide sequence ID" value="NZ_WTYN01000001.1"/>
</dbReference>
<evidence type="ECO:0000256" key="4">
    <source>
        <dbReference type="ARBA" id="ARBA00022676"/>
    </source>
</evidence>
<keyword evidence="14" id="KW-1185">Reference proteome</keyword>
<dbReference type="EMBL" id="WTYN01000001">
    <property type="protein sequence ID" value="MXO62061.1"/>
    <property type="molecule type" value="Genomic_DNA"/>
</dbReference>
<feature type="domain" description="Protein O-mannosyl-transferase C-terminal four TM" evidence="12">
    <location>
        <begin position="252"/>
        <end position="423"/>
    </location>
</feature>
<feature type="domain" description="ArnT-like N-terminal" evidence="11">
    <location>
        <begin position="82"/>
        <end position="193"/>
    </location>
</feature>
<keyword evidence="10" id="KW-1003">Cell membrane</keyword>
<evidence type="ECO:0000256" key="2">
    <source>
        <dbReference type="ARBA" id="ARBA00004922"/>
    </source>
</evidence>
<keyword evidence="7 10" id="KW-1133">Transmembrane helix</keyword>
<dbReference type="AlphaFoldDB" id="A0A844YD05"/>
<gene>
    <name evidence="13" type="ORF">GRI48_03460</name>
</gene>
<comment type="subcellular location">
    <subcellularLocation>
        <location evidence="10">Cell membrane</location>
    </subcellularLocation>
    <subcellularLocation>
        <location evidence="1">Endomembrane system</location>
        <topology evidence="1">Multi-pass membrane protein</topology>
    </subcellularLocation>
</comment>
<feature type="transmembrane region" description="Helical" evidence="10">
    <location>
        <begin position="12"/>
        <end position="30"/>
    </location>
</feature>
<dbReference type="UniPathway" id="UPA00378"/>
<dbReference type="EC" id="2.4.1.-" evidence="10"/>
<comment type="caution">
    <text evidence="13">The sequence shown here is derived from an EMBL/GenBank/DDBJ whole genome shotgun (WGS) entry which is preliminary data.</text>
</comment>